<accession>A0A9N9NSP6</accession>
<protein>
    <submittedName>
        <fullName evidence="1">3310_t:CDS:1</fullName>
    </submittedName>
</protein>
<name>A0A9N9NSP6_9GLOM</name>
<proteinExistence type="predicted"/>
<reference evidence="1" key="1">
    <citation type="submission" date="2021-06" db="EMBL/GenBank/DDBJ databases">
        <authorList>
            <person name="Kallberg Y."/>
            <person name="Tangrot J."/>
            <person name="Rosling A."/>
        </authorList>
    </citation>
    <scope>NUCLEOTIDE SEQUENCE</scope>
    <source>
        <strain evidence="1">FL130A</strain>
    </source>
</reference>
<gene>
    <name evidence="1" type="ORF">ALEPTO_LOCUS13401</name>
</gene>
<feature type="non-terminal residue" evidence="1">
    <location>
        <position position="1"/>
    </location>
</feature>
<feature type="non-terminal residue" evidence="1">
    <location>
        <position position="47"/>
    </location>
</feature>
<dbReference type="AlphaFoldDB" id="A0A9N9NSP6"/>
<keyword evidence="2" id="KW-1185">Reference proteome</keyword>
<dbReference type="Proteomes" id="UP000789508">
    <property type="component" value="Unassembled WGS sequence"/>
</dbReference>
<sequence length="47" mass="5537">TWQEEYQPLQHIQPSWYDKLTQTITLKELELTINEALTNKAPGPQQL</sequence>
<comment type="caution">
    <text evidence="1">The sequence shown here is derived from an EMBL/GenBank/DDBJ whole genome shotgun (WGS) entry which is preliminary data.</text>
</comment>
<evidence type="ECO:0000313" key="1">
    <source>
        <dbReference type="EMBL" id="CAG8753950.1"/>
    </source>
</evidence>
<evidence type="ECO:0000313" key="2">
    <source>
        <dbReference type="Proteomes" id="UP000789508"/>
    </source>
</evidence>
<dbReference type="EMBL" id="CAJVPS010042409">
    <property type="protein sequence ID" value="CAG8753950.1"/>
    <property type="molecule type" value="Genomic_DNA"/>
</dbReference>
<organism evidence="1 2">
    <name type="scientific">Ambispora leptoticha</name>
    <dbReference type="NCBI Taxonomy" id="144679"/>
    <lineage>
        <taxon>Eukaryota</taxon>
        <taxon>Fungi</taxon>
        <taxon>Fungi incertae sedis</taxon>
        <taxon>Mucoromycota</taxon>
        <taxon>Glomeromycotina</taxon>
        <taxon>Glomeromycetes</taxon>
        <taxon>Archaeosporales</taxon>
        <taxon>Ambisporaceae</taxon>
        <taxon>Ambispora</taxon>
    </lineage>
</organism>